<dbReference type="InterPro" id="IPR036188">
    <property type="entry name" value="FAD/NAD-bd_sf"/>
</dbReference>
<keyword evidence="3" id="KW-0285">Flavoprotein</keyword>
<comment type="caution">
    <text evidence="8">The sequence shown here is derived from an EMBL/GenBank/DDBJ whole genome shotgun (WGS) entry which is preliminary data.</text>
</comment>
<reference evidence="9" key="1">
    <citation type="submission" date="2020-01" db="EMBL/GenBank/DDBJ databases">
        <title>Sphingomonas sp. strain CSW-10.</title>
        <authorList>
            <person name="Chen W.-M."/>
        </authorList>
    </citation>
    <scope>NUCLEOTIDE SEQUENCE [LARGE SCALE GENOMIC DNA]</scope>
    <source>
        <strain evidence="9">FSY-8</strain>
    </source>
</reference>
<dbReference type="SUPFAM" id="SSF51905">
    <property type="entry name" value="FAD/NAD(P)-binding domain"/>
    <property type="match status" value="2"/>
</dbReference>
<keyword evidence="9" id="KW-1185">Reference proteome</keyword>
<sequence length="545" mass="59248">MVQGNTGDTPAHVDVLIVGAGFSGLYQLHLLRQRGWKVAVIDAAGGVGGTWYWNRYPGARCDIPSIEYSYSFDADLQAEWRWTERYATQPEILSYLNHVADRFDLRRDIRLNTRMDSATWDEAAGLWRVALNPGGAMSARYVILATGALSAPKLPDWPGIEGFSGEIVHTGAWRDDIDLRGKRVGIVGTGSSGVQAIPRIAEVAAHLTVYLRTPSFAVPASNRPLDAGEQEALAPQMAALREGARQSPLGWFDGPRPGMALSASETERAQRYEEQWNAGTTGLLLAYEDLLIDEDANTTAAQFARGKIAQLVHDPDTARRLTPTGYPIGSRRLCSEIGYYEAFNRDNVSLVDLRETPIERVEGNRLITSAGAQELDVLVLATGFNAMTGAIAAIDITGRDGAKLAREWEDGPRCYLGLAVAGFPNMFTVTGPGSPSVLSNVVVSIEQHVEWIADCLDHLRATGTATIAADPATEAAWMQHCDEVAHMTLFPRSISWYQGRTRDGRLVFMPYVGGVGAYRAKCDAVAAAGYDGFVLTTNTPEQEEA</sequence>
<keyword evidence="4" id="KW-0274">FAD</keyword>
<keyword evidence="5" id="KW-0521">NADP</keyword>
<dbReference type="PANTHER" id="PTHR43098:SF3">
    <property type="entry name" value="L-ORNITHINE N(5)-MONOOXYGENASE-RELATED"/>
    <property type="match status" value="1"/>
</dbReference>
<dbReference type="Pfam" id="PF13738">
    <property type="entry name" value="Pyr_redox_3"/>
    <property type="match status" value="1"/>
</dbReference>
<dbReference type="PANTHER" id="PTHR43098">
    <property type="entry name" value="L-ORNITHINE N(5)-MONOOXYGENASE-RELATED"/>
    <property type="match status" value="1"/>
</dbReference>
<gene>
    <name evidence="8" type="ORF">GTZ99_06245</name>
</gene>
<accession>A0ABW9XC82</accession>
<name>A0ABW9XC82_9SPHN</name>
<dbReference type="InterPro" id="IPR050775">
    <property type="entry name" value="FAD-binding_Monooxygenases"/>
</dbReference>
<evidence type="ECO:0000256" key="2">
    <source>
        <dbReference type="ARBA" id="ARBA00010139"/>
    </source>
</evidence>
<evidence type="ECO:0000256" key="4">
    <source>
        <dbReference type="ARBA" id="ARBA00022827"/>
    </source>
</evidence>
<evidence type="ECO:0000313" key="8">
    <source>
        <dbReference type="EMBL" id="NBC36156.1"/>
    </source>
</evidence>
<organism evidence="8 9">
    <name type="scientific">Novosphingobium ovatum</name>
    <dbReference type="NCBI Taxonomy" id="1908523"/>
    <lineage>
        <taxon>Bacteria</taxon>
        <taxon>Pseudomonadati</taxon>
        <taxon>Pseudomonadota</taxon>
        <taxon>Alphaproteobacteria</taxon>
        <taxon>Sphingomonadales</taxon>
        <taxon>Sphingomonadaceae</taxon>
        <taxon>Novosphingobium</taxon>
    </lineage>
</organism>
<dbReference type="EMBL" id="JAAAPO010000002">
    <property type="protein sequence ID" value="NBC36156.1"/>
    <property type="molecule type" value="Genomic_DNA"/>
</dbReference>
<dbReference type="PRINTS" id="PR00411">
    <property type="entry name" value="PNDRDTASEI"/>
</dbReference>
<keyword evidence="7" id="KW-0503">Monooxygenase</keyword>
<comment type="cofactor">
    <cofactor evidence="1">
        <name>FAD</name>
        <dbReference type="ChEBI" id="CHEBI:57692"/>
    </cofactor>
</comment>
<dbReference type="Proteomes" id="UP000753724">
    <property type="component" value="Unassembled WGS sequence"/>
</dbReference>
<evidence type="ECO:0000313" key="9">
    <source>
        <dbReference type="Proteomes" id="UP000753724"/>
    </source>
</evidence>
<keyword evidence="6" id="KW-0560">Oxidoreductase</keyword>
<dbReference type="Gene3D" id="3.50.50.60">
    <property type="entry name" value="FAD/NAD(P)-binding domain"/>
    <property type="match status" value="2"/>
</dbReference>
<evidence type="ECO:0000256" key="5">
    <source>
        <dbReference type="ARBA" id="ARBA00022857"/>
    </source>
</evidence>
<evidence type="ECO:0000256" key="1">
    <source>
        <dbReference type="ARBA" id="ARBA00001974"/>
    </source>
</evidence>
<comment type="similarity">
    <text evidence="2">Belongs to the FAD-binding monooxygenase family.</text>
</comment>
<proteinExistence type="inferred from homology"/>
<evidence type="ECO:0000256" key="3">
    <source>
        <dbReference type="ARBA" id="ARBA00022630"/>
    </source>
</evidence>
<protein>
    <submittedName>
        <fullName evidence="8">NAD(P)-binding domain-containing protein</fullName>
    </submittedName>
</protein>
<evidence type="ECO:0000256" key="7">
    <source>
        <dbReference type="ARBA" id="ARBA00023033"/>
    </source>
</evidence>
<evidence type="ECO:0000256" key="6">
    <source>
        <dbReference type="ARBA" id="ARBA00023002"/>
    </source>
</evidence>
<dbReference type="RefSeq" id="WP_161717402.1">
    <property type="nucleotide sequence ID" value="NZ_JAAAPO010000002.1"/>
</dbReference>